<dbReference type="Proteomes" id="UP000292702">
    <property type="component" value="Unassembled WGS sequence"/>
</dbReference>
<name>A0A4R0R9W1_9APHY</name>
<gene>
    <name evidence="2" type="ORF">EIP91_010332</name>
</gene>
<sequence length="103" mass="10543">MATYYSAFFSSGLMAANDHLDASAATATSPTTPRAATEALPSPDTTPTSTDFSSASSAPSAPSAPRLRRRKSSITMNASPVTSLKTAGDRATAAVQRHTLLAP</sequence>
<evidence type="ECO:0000256" key="1">
    <source>
        <dbReference type="SAM" id="MobiDB-lite"/>
    </source>
</evidence>
<accession>A0A4R0R9W1</accession>
<protein>
    <submittedName>
        <fullName evidence="2">Uncharacterized protein</fullName>
    </submittedName>
</protein>
<comment type="caution">
    <text evidence="2">The sequence shown here is derived from an EMBL/GenBank/DDBJ whole genome shotgun (WGS) entry which is preliminary data.</text>
</comment>
<feature type="region of interest" description="Disordered" evidence="1">
    <location>
        <begin position="23"/>
        <end position="91"/>
    </location>
</feature>
<evidence type="ECO:0000313" key="2">
    <source>
        <dbReference type="EMBL" id="TCD60348.1"/>
    </source>
</evidence>
<organism evidence="2 3">
    <name type="scientific">Steccherinum ochraceum</name>
    <dbReference type="NCBI Taxonomy" id="92696"/>
    <lineage>
        <taxon>Eukaryota</taxon>
        <taxon>Fungi</taxon>
        <taxon>Dikarya</taxon>
        <taxon>Basidiomycota</taxon>
        <taxon>Agaricomycotina</taxon>
        <taxon>Agaricomycetes</taxon>
        <taxon>Polyporales</taxon>
        <taxon>Steccherinaceae</taxon>
        <taxon>Steccherinum</taxon>
    </lineage>
</organism>
<reference evidence="2 3" key="1">
    <citation type="submission" date="2018-11" db="EMBL/GenBank/DDBJ databases">
        <title>Genome assembly of Steccherinum ochraceum LE-BIN_3174, the white-rot fungus of the Steccherinaceae family (The Residual Polyporoid clade, Polyporales, Basidiomycota).</title>
        <authorList>
            <person name="Fedorova T.V."/>
            <person name="Glazunova O.A."/>
            <person name="Landesman E.O."/>
            <person name="Moiseenko K.V."/>
            <person name="Psurtseva N.V."/>
            <person name="Savinova O.S."/>
            <person name="Shakhova N.V."/>
            <person name="Tyazhelova T.V."/>
            <person name="Vasina D.V."/>
        </authorList>
    </citation>
    <scope>NUCLEOTIDE SEQUENCE [LARGE SCALE GENOMIC DNA]</scope>
    <source>
        <strain evidence="2 3">LE-BIN_3174</strain>
    </source>
</reference>
<dbReference type="EMBL" id="RWJN01000614">
    <property type="protein sequence ID" value="TCD60348.1"/>
    <property type="molecule type" value="Genomic_DNA"/>
</dbReference>
<feature type="compositionally biased region" description="Low complexity" evidence="1">
    <location>
        <begin position="23"/>
        <end position="65"/>
    </location>
</feature>
<feature type="compositionally biased region" description="Polar residues" evidence="1">
    <location>
        <begin position="73"/>
        <end position="85"/>
    </location>
</feature>
<dbReference type="AlphaFoldDB" id="A0A4R0R9W1"/>
<evidence type="ECO:0000313" key="3">
    <source>
        <dbReference type="Proteomes" id="UP000292702"/>
    </source>
</evidence>
<proteinExistence type="predicted"/>
<feature type="non-terminal residue" evidence="2">
    <location>
        <position position="103"/>
    </location>
</feature>
<keyword evidence="3" id="KW-1185">Reference proteome</keyword>